<organism evidence="2 3">
    <name type="scientific">Araneus ventricosus</name>
    <name type="common">Orbweaver spider</name>
    <name type="synonym">Epeira ventricosa</name>
    <dbReference type="NCBI Taxonomy" id="182803"/>
    <lineage>
        <taxon>Eukaryota</taxon>
        <taxon>Metazoa</taxon>
        <taxon>Ecdysozoa</taxon>
        <taxon>Arthropoda</taxon>
        <taxon>Chelicerata</taxon>
        <taxon>Arachnida</taxon>
        <taxon>Araneae</taxon>
        <taxon>Araneomorphae</taxon>
        <taxon>Entelegynae</taxon>
        <taxon>Araneoidea</taxon>
        <taxon>Araneidae</taxon>
        <taxon>Araneus</taxon>
    </lineage>
</organism>
<sequence>MDSSPAKGRRKQQYSDGAIYEPSRHKMTTSFQAWRVISALMNDPSAEAPGMTECPKGVVRSRRTDNGQTSPELPLFFLKRQIRAERYDYLG</sequence>
<protein>
    <submittedName>
        <fullName evidence="2">Uncharacterized protein</fullName>
    </submittedName>
</protein>
<evidence type="ECO:0000313" key="3">
    <source>
        <dbReference type="Proteomes" id="UP000499080"/>
    </source>
</evidence>
<evidence type="ECO:0000313" key="2">
    <source>
        <dbReference type="EMBL" id="GBN44001.1"/>
    </source>
</evidence>
<gene>
    <name evidence="2" type="ORF">AVEN_7891_1</name>
</gene>
<dbReference type="EMBL" id="BGPR01010055">
    <property type="protein sequence ID" value="GBN44001.1"/>
    <property type="molecule type" value="Genomic_DNA"/>
</dbReference>
<keyword evidence="3" id="KW-1185">Reference proteome</keyword>
<evidence type="ECO:0000256" key="1">
    <source>
        <dbReference type="SAM" id="MobiDB-lite"/>
    </source>
</evidence>
<reference evidence="2 3" key="1">
    <citation type="journal article" date="2019" name="Sci. Rep.">
        <title>Orb-weaving spider Araneus ventricosus genome elucidates the spidroin gene catalogue.</title>
        <authorList>
            <person name="Kono N."/>
            <person name="Nakamura H."/>
            <person name="Ohtoshi R."/>
            <person name="Moran D.A.P."/>
            <person name="Shinohara A."/>
            <person name="Yoshida Y."/>
            <person name="Fujiwara M."/>
            <person name="Mori M."/>
            <person name="Tomita M."/>
            <person name="Arakawa K."/>
        </authorList>
    </citation>
    <scope>NUCLEOTIDE SEQUENCE [LARGE SCALE GENOMIC DNA]</scope>
</reference>
<dbReference type="AlphaFoldDB" id="A0A4Y2NXI1"/>
<name>A0A4Y2NXI1_ARAVE</name>
<feature type="region of interest" description="Disordered" evidence="1">
    <location>
        <begin position="1"/>
        <end position="20"/>
    </location>
</feature>
<dbReference type="Proteomes" id="UP000499080">
    <property type="component" value="Unassembled WGS sequence"/>
</dbReference>
<feature type="region of interest" description="Disordered" evidence="1">
    <location>
        <begin position="45"/>
        <end position="71"/>
    </location>
</feature>
<comment type="caution">
    <text evidence="2">The sequence shown here is derived from an EMBL/GenBank/DDBJ whole genome shotgun (WGS) entry which is preliminary data.</text>
</comment>
<proteinExistence type="predicted"/>
<accession>A0A4Y2NXI1</accession>